<organism evidence="1 2">
    <name type="scientific">Elysia crispata</name>
    <name type="common">lettuce slug</name>
    <dbReference type="NCBI Taxonomy" id="231223"/>
    <lineage>
        <taxon>Eukaryota</taxon>
        <taxon>Metazoa</taxon>
        <taxon>Spiralia</taxon>
        <taxon>Lophotrochozoa</taxon>
        <taxon>Mollusca</taxon>
        <taxon>Gastropoda</taxon>
        <taxon>Heterobranchia</taxon>
        <taxon>Euthyneura</taxon>
        <taxon>Panpulmonata</taxon>
        <taxon>Sacoglossa</taxon>
        <taxon>Placobranchoidea</taxon>
        <taxon>Plakobranchidae</taxon>
        <taxon>Elysia</taxon>
    </lineage>
</organism>
<comment type="caution">
    <text evidence="1">The sequence shown here is derived from an EMBL/GenBank/DDBJ whole genome shotgun (WGS) entry which is preliminary data.</text>
</comment>
<keyword evidence="2" id="KW-1185">Reference proteome</keyword>
<sequence>MKCIKRGDVEYTTYIYFTCTLVETWSLKEVQEQEVSTGSQQESAWTTHEASGVEKTTCLPDKLIRKAKGKTAFEETFPRVLPISTFPAPVINNISQNLVILHSTEFNGEEILMQRHQVQIVPITQVTYNHENKSGDYFVYGLERKIHAPDFPTSCSIL</sequence>
<proteinExistence type="predicted"/>
<evidence type="ECO:0000313" key="1">
    <source>
        <dbReference type="EMBL" id="KAK3760324.1"/>
    </source>
</evidence>
<gene>
    <name evidence="1" type="ORF">RRG08_045986</name>
</gene>
<evidence type="ECO:0000313" key="2">
    <source>
        <dbReference type="Proteomes" id="UP001283361"/>
    </source>
</evidence>
<dbReference type="EMBL" id="JAWDGP010005011">
    <property type="protein sequence ID" value="KAK3760324.1"/>
    <property type="molecule type" value="Genomic_DNA"/>
</dbReference>
<dbReference type="PANTHER" id="PTHR48465:SF1">
    <property type="entry name" value="PROTEIN SSUH2 HOMOLOG"/>
    <property type="match status" value="1"/>
</dbReference>
<reference evidence="1" key="1">
    <citation type="journal article" date="2023" name="G3 (Bethesda)">
        <title>A reference genome for the long-term kleptoplast-retaining sea slug Elysia crispata morphotype clarki.</title>
        <authorList>
            <person name="Eastman K.E."/>
            <person name="Pendleton A.L."/>
            <person name="Shaikh M.A."/>
            <person name="Suttiyut T."/>
            <person name="Ogas R."/>
            <person name="Tomko P."/>
            <person name="Gavelis G."/>
            <person name="Widhalm J.R."/>
            <person name="Wisecaver J.H."/>
        </authorList>
    </citation>
    <scope>NUCLEOTIDE SEQUENCE</scope>
    <source>
        <strain evidence="1">ECLA1</strain>
    </source>
</reference>
<dbReference type="AlphaFoldDB" id="A0AAE0YZV4"/>
<protein>
    <submittedName>
        <fullName evidence="1">Uncharacterized protein</fullName>
    </submittedName>
</protein>
<dbReference type="PANTHER" id="PTHR48465">
    <property type="entry name" value="PROTEIN SSUH2 HOMOLOG"/>
    <property type="match status" value="1"/>
</dbReference>
<accession>A0AAE0YZV4</accession>
<dbReference type="InterPro" id="IPR052789">
    <property type="entry name" value="SSUH2_homolog"/>
</dbReference>
<name>A0AAE0YZV4_9GAST</name>
<dbReference type="Proteomes" id="UP001283361">
    <property type="component" value="Unassembled WGS sequence"/>
</dbReference>